<keyword evidence="2" id="KW-1185">Reference proteome</keyword>
<sequence length="344" mass="39723">MRITCLIYLFVMVSCGYSADDIKIIKSISQSVDGTSNNVVYKKNDNNNASFMNCLLTRERTINGGPYSYSVPGTDIVWPSPIPENERLFWRQSIEKYAHYHLEEFPLKRNNGMSEDIGDLAWRILLFSKYPDIDLLLYLKQDEMSFPIILLLREGKINAVDFRKLSSSPKVLQRKFLFQIASYGIDDFNLLVNKLEDSLVKFSVSENMYNNILSTFYLVNLSAKKASYKFNESMILYKTDINHVREMSGMPSRTTFNNGSSLVIQNRENISEYFMLELYNKNELPGLVQSVVYAMYNSCINPNENSFIVNSDLQKIKYKVSTLMIGCFISNWNISSSKLKEKML</sequence>
<proteinExistence type="predicted"/>
<dbReference type="RefSeq" id="WP_215435789.1">
    <property type="nucleotide sequence ID" value="NZ_AP025943.1"/>
</dbReference>
<organism evidence="1 2">
    <name type="scientific">Akkermansia biwaensis</name>
    <dbReference type="NCBI Taxonomy" id="2946555"/>
    <lineage>
        <taxon>Bacteria</taxon>
        <taxon>Pseudomonadati</taxon>
        <taxon>Verrucomicrobiota</taxon>
        <taxon>Verrucomicrobiia</taxon>
        <taxon>Verrucomicrobiales</taxon>
        <taxon>Akkermansiaceae</taxon>
        <taxon>Akkermansia</taxon>
    </lineage>
</organism>
<accession>A0ABM7ZCQ1</accession>
<name>A0ABM7ZCQ1_9BACT</name>
<evidence type="ECO:0000313" key="2">
    <source>
        <dbReference type="Proteomes" id="UP001062263"/>
    </source>
</evidence>
<dbReference type="Proteomes" id="UP001062263">
    <property type="component" value="Chromosome"/>
</dbReference>
<reference evidence="1" key="1">
    <citation type="submission" date="2022-06" db="EMBL/GenBank/DDBJ databases">
        <title>Akkermansia biwalacus sp. nov., an anaerobic mucin-degrading bacterium isolated from human intestine.</title>
        <authorList>
            <person name="Kobayashi Y."/>
            <person name="Inoue S."/>
            <person name="Kawahara T."/>
            <person name="Kohda N."/>
        </authorList>
    </citation>
    <scope>NUCLEOTIDE SEQUENCE</scope>
    <source>
        <strain evidence="1">WON2089</strain>
    </source>
</reference>
<dbReference type="EMBL" id="AP025943">
    <property type="protein sequence ID" value="BDL42467.1"/>
    <property type="molecule type" value="Genomic_DNA"/>
</dbReference>
<gene>
    <name evidence="1" type="ORF">Abiwalacus_00410</name>
</gene>
<dbReference type="PROSITE" id="PS51257">
    <property type="entry name" value="PROKAR_LIPOPROTEIN"/>
    <property type="match status" value="1"/>
</dbReference>
<evidence type="ECO:0000313" key="1">
    <source>
        <dbReference type="EMBL" id="BDL42467.1"/>
    </source>
</evidence>
<protein>
    <submittedName>
        <fullName evidence="1">Uncharacterized protein</fullName>
    </submittedName>
</protein>